<sequence>MSCSSRPNRQSGVLPLAPQHYDLVQEQANTPDAPQQGTQKRFRLPYVRVHASALMPLVKSTAPWLGVAAHALGSKVLSSSAFEPPTTEDFFDFPPRAWQACAETQPHLKGHQLAFKLRAIPADCPQDLVAGLPASQNLDVAAMHADGNDHGRGSIIYLNHKSSGVAANVGMPHADLVVGSRRTGGRLVRIQTFSPHHIVCVHMDFCNCVHGNVSPGESFSPLPGISQLRAIHYSRGEIARLTKHFSDNPDPDVCMFDGGRGDYLLHQRKYLGVE</sequence>
<proteinExistence type="predicted"/>
<organism evidence="1">
    <name type="scientific">Chrysotila carterae</name>
    <name type="common">Marine alga</name>
    <name type="synonym">Syracosphaera carterae</name>
    <dbReference type="NCBI Taxonomy" id="13221"/>
    <lineage>
        <taxon>Eukaryota</taxon>
        <taxon>Haptista</taxon>
        <taxon>Haptophyta</taxon>
        <taxon>Prymnesiophyceae</taxon>
        <taxon>Isochrysidales</taxon>
        <taxon>Isochrysidaceae</taxon>
        <taxon>Chrysotila</taxon>
    </lineage>
</organism>
<evidence type="ECO:0000313" key="1">
    <source>
        <dbReference type="EMBL" id="CAE0786286.1"/>
    </source>
</evidence>
<gene>
    <name evidence="1" type="ORF">PCAR00345_LOCUS38994</name>
</gene>
<accession>A0A7S4C4V5</accession>
<name>A0A7S4C4V5_CHRCT</name>
<protein>
    <submittedName>
        <fullName evidence="1">Uncharacterized protein</fullName>
    </submittedName>
</protein>
<reference evidence="1" key="1">
    <citation type="submission" date="2021-01" db="EMBL/GenBank/DDBJ databases">
        <authorList>
            <person name="Corre E."/>
            <person name="Pelletier E."/>
            <person name="Niang G."/>
            <person name="Scheremetjew M."/>
            <person name="Finn R."/>
            <person name="Kale V."/>
            <person name="Holt S."/>
            <person name="Cochrane G."/>
            <person name="Meng A."/>
            <person name="Brown T."/>
            <person name="Cohen L."/>
        </authorList>
    </citation>
    <scope>NUCLEOTIDE SEQUENCE</scope>
    <source>
        <strain evidence="1">CCMP645</strain>
    </source>
</reference>
<dbReference type="AlphaFoldDB" id="A0A7S4C4V5"/>
<dbReference type="EMBL" id="HBIZ01062986">
    <property type="protein sequence ID" value="CAE0786286.1"/>
    <property type="molecule type" value="Transcribed_RNA"/>
</dbReference>